<feature type="transmembrane region" description="Helical" evidence="1">
    <location>
        <begin position="247"/>
        <end position="273"/>
    </location>
</feature>
<dbReference type="EMBL" id="LN713927">
    <property type="protein sequence ID" value="CEK42482.1"/>
    <property type="molecule type" value="Genomic_DNA"/>
</dbReference>
<organism evidence="2">
    <name type="scientific">Pseudomonas fluorescens (strain SBW25)</name>
    <dbReference type="NCBI Taxonomy" id="216595"/>
    <lineage>
        <taxon>Bacteria</taxon>
        <taxon>Pseudomonadati</taxon>
        <taxon>Pseudomonadota</taxon>
        <taxon>Gammaproteobacteria</taxon>
        <taxon>Pseudomonadales</taxon>
        <taxon>Pseudomonadaceae</taxon>
        <taxon>Pseudomonas</taxon>
    </lineage>
</organism>
<reference evidence="2" key="2">
    <citation type="submission" date="2015-06" db="EMBL/GenBank/DDBJ databases">
        <title>Environmentally co-occuring mercury resistance plasmids are genetically and phenotypically diverse and confer variable context-dependent fitness effects.</title>
        <authorList>
            <person name="Hall J.P.J."/>
            <person name="Harrison E."/>
            <person name="Lilley A.K."/>
            <person name="Paterson S."/>
            <person name="Spiers A.J."/>
            <person name="Brockhurst M.A."/>
        </authorList>
    </citation>
    <scope>NUCLEOTIDE SEQUENCE [LARGE SCALE GENOMIC DNA]</scope>
    <source>
        <strain evidence="2">SBW25</strain>
        <plasmid evidence="2">pQBR55</plasmid>
    </source>
</reference>
<feature type="transmembrane region" description="Helical" evidence="1">
    <location>
        <begin position="196"/>
        <end position="214"/>
    </location>
</feature>
<name>A0A0G4E6B0_PSEFS</name>
<accession>A0A0G4E6B0</accession>
<sequence>MTITPEFQQACLLIIILYIAPILVIRAWTVVFSVMTKKAWSIFVWTGAIGVPIHEASHLVACWMFGLKPTKVVFYHPDRSTGTLGYVSFRYRPRSIRANVGLFVQGIAPLISGTVVVTLCLTHASADSVAPQSIYDADAKGAGVLLFVTNAALNTLATASLGILSGVTGALTVCFAACVSLHAIPSWADIQIGLRGAVAVLTSALFGIISIGYFSDVTGIGATNALTDKIQPLIIDFAKWLVSSLWFALYSAVSVLTLAIVTTFVVYAIAMLLKAVRCYATRDAKQSSDDPSDLPTQ</sequence>
<dbReference type="AlphaFoldDB" id="A0A0G4E6B0"/>
<evidence type="ECO:0000256" key="1">
    <source>
        <dbReference type="SAM" id="Phobius"/>
    </source>
</evidence>
<feature type="transmembrane region" description="Helical" evidence="1">
    <location>
        <begin position="12"/>
        <end position="36"/>
    </location>
</feature>
<dbReference type="RefSeq" id="WP_176456050.1">
    <property type="nucleotide sequence ID" value="NZ_LN713927.1"/>
</dbReference>
<evidence type="ECO:0000313" key="2">
    <source>
        <dbReference type="EMBL" id="CEK42482.1"/>
    </source>
</evidence>
<reference evidence="2" key="1">
    <citation type="submission" date="2014-12" db="EMBL/GenBank/DDBJ databases">
        <authorList>
            <person name="Hall J."/>
        </authorList>
    </citation>
    <scope>NUCLEOTIDE SEQUENCE [LARGE SCALE GENOMIC DNA]</scope>
    <source>
        <strain evidence="2">SBW25</strain>
        <plasmid evidence="2">pQBR55</plasmid>
    </source>
</reference>
<feature type="transmembrane region" description="Helical" evidence="1">
    <location>
        <begin position="42"/>
        <end position="66"/>
    </location>
</feature>
<geneLocation type="plasmid" evidence="2">
    <name>pQBR55</name>
</geneLocation>
<gene>
    <name evidence="2" type="ORF">PQBR55_0103</name>
</gene>
<keyword evidence="1" id="KW-0812">Transmembrane</keyword>
<keyword evidence="1" id="KW-1133">Transmembrane helix</keyword>
<protein>
    <submittedName>
        <fullName evidence="2">Membrane protein</fullName>
    </submittedName>
</protein>
<feature type="transmembrane region" description="Helical" evidence="1">
    <location>
        <begin position="100"/>
        <end position="124"/>
    </location>
</feature>
<proteinExistence type="predicted"/>
<feature type="transmembrane region" description="Helical" evidence="1">
    <location>
        <begin position="163"/>
        <end position="184"/>
    </location>
</feature>
<keyword evidence="2" id="KW-0614">Plasmid</keyword>
<keyword evidence="1" id="KW-0472">Membrane</keyword>